<evidence type="ECO:0008006" key="3">
    <source>
        <dbReference type="Google" id="ProtNLM"/>
    </source>
</evidence>
<protein>
    <recommendedName>
        <fullName evidence="3">DUF4221 domain-containing protein</fullName>
    </recommendedName>
</protein>
<reference evidence="1 2" key="1">
    <citation type="submission" date="2016-10" db="EMBL/GenBank/DDBJ databases">
        <authorList>
            <person name="de Groot N.N."/>
        </authorList>
    </citation>
    <scope>NUCLEOTIDE SEQUENCE [LARGE SCALE GENOMIC DNA]</scope>
    <source>
        <strain evidence="1 2">DSM 23399</strain>
    </source>
</reference>
<dbReference type="InterPro" id="IPR025316">
    <property type="entry name" value="DUF4221"/>
</dbReference>
<keyword evidence="2" id="KW-1185">Reference proteome</keyword>
<dbReference type="Proteomes" id="UP000198790">
    <property type="component" value="Unassembled WGS sequence"/>
</dbReference>
<evidence type="ECO:0000313" key="2">
    <source>
        <dbReference type="Proteomes" id="UP000198790"/>
    </source>
</evidence>
<dbReference type="OrthoDB" id="833511at2"/>
<proteinExistence type="predicted"/>
<dbReference type="STRING" id="237018.SAMN04489723_13011"/>
<organism evidence="1 2">
    <name type="scientific">Algoriphagus aquimarinus</name>
    <dbReference type="NCBI Taxonomy" id="237018"/>
    <lineage>
        <taxon>Bacteria</taxon>
        <taxon>Pseudomonadati</taxon>
        <taxon>Bacteroidota</taxon>
        <taxon>Cytophagia</taxon>
        <taxon>Cytophagales</taxon>
        <taxon>Cyclobacteriaceae</taxon>
        <taxon>Algoriphagus</taxon>
    </lineage>
</organism>
<dbReference type="EMBL" id="FOKK01000030">
    <property type="protein sequence ID" value="SFB60717.1"/>
    <property type="molecule type" value="Genomic_DNA"/>
</dbReference>
<evidence type="ECO:0000313" key="1">
    <source>
        <dbReference type="EMBL" id="SFB60717.1"/>
    </source>
</evidence>
<name>A0A1I1CE71_9BACT</name>
<gene>
    <name evidence="1" type="ORF">SAMN04489723_13011</name>
</gene>
<accession>A0A1I1CE71</accession>
<dbReference type="AlphaFoldDB" id="A0A1I1CE71"/>
<dbReference type="PROSITE" id="PS51257">
    <property type="entry name" value="PROKAR_LIPOPROTEIN"/>
    <property type="match status" value="1"/>
</dbReference>
<sequence>MTMNKLNCLLLALALVGCSSEKSSEGSKPDAFEFSYTIDTVQVDPGDHFIYLQQNLGSSDITPDGKYLLNFNAKTIEMEIVDLDELKLSSVVKLEQEGPNGIGTSPYFGAYRALSTDEFMFASQNKVIKMDLTTNQATYYSFKRSDLSPDALAANEELKNGGLLSSDGSIFYSWYGIQEKPYENHGLAKIDLGSLEVKVIPIPQMDKLDQFTIEVAMSDGTGMRGKFGENITLLELEDKIIIQQSAFNEFWVLDKATLEVTVKANKSNLTENVKAGNFANKVTSQDAFKEARNARDKEVSFGNLILDSERNMIWRISSDFDHMDGEKMVRNYYLTFFDLDLNQLGEYQLENWMMAGKPFIKDGDFYQFLNLEDDMAFVRLKPNFGND</sequence>
<dbReference type="Pfam" id="PF13970">
    <property type="entry name" value="DUF4221"/>
    <property type="match status" value="1"/>
</dbReference>